<protein>
    <recommendedName>
        <fullName evidence="3">histidine kinase</fullName>
        <ecNumber evidence="3">2.7.13.3</ecNumber>
    </recommendedName>
</protein>
<dbReference type="PROSITE" id="PS50109">
    <property type="entry name" value="HIS_KIN"/>
    <property type="match status" value="1"/>
</dbReference>
<sequence>MFIKFKRFRDFSIRTKLIIGFLTILLPLVLILSIVFYSYSAEIVLKQSLEQTREIVEQFSISLDNYMGLMRNKIEILADSPTIQEELNTHQEKEDTKNDSFYSRNKRIRRIMLQIYSSVTMNDVEIYGINETNHYLSLWSKKYEIPDKDILFENAKLSKGKSVLVNNINDTDTIQMIKMVKDLQTYKPIGYIRFGLKRNYIEKMAKNINFGSDGSVVIFDENLNKISGIVHDSVLSKLLKEKLSIGNFSYSEGKNEYTAVYIHSNSTGWTTVGVIPLRYINKDLAGIQYLTVIIIVLTIIIGVTVSVIIAQSLISPLENTVNALEKFSRGDFAVRLKENRCDEIGKLNRIFNKAIKEINELMQKVTQSEILNKEMEFKTLQSQMNPHFLYNTLDAINWLAFKEKQTEICNLVAAISSLIRASISNKKSIITIEQELDYVKNYIYIQHIRYKDRFDTIYDIDESLLKQAVPKLIIQPIVENAIIHGIENSKNKNLLYISIKRENECIVIIVKDTGIGMTDEKVSELLKEPLNAEGDEQKAHTNLGLYAVHKRIQLMYGDLYGLAVHSQAGEGTTVTLHIPFAKKQEIFYRQSPH</sequence>
<evidence type="ECO:0000256" key="2">
    <source>
        <dbReference type="ARBA" id="ARBA00004370"/>
    </source>
</evidence>
<keyword evidence="7" id="KW-0902">Two-component regulatory system</keyword>
<proteinExistence type="predicted"/>
<evidence type="ECO:0000256" key="7">
    <source>
        <dbReference type="ARBA" id="ARBA00023012"/>
    </source>
</evidence>
<dbReference type="PRINTS" id="PR00344">
    <property type="entry name" value="BCTRLSENSOR"/>
</dbReference>
<evidence type="ECO:0000256" key="5">
    <source>
        <dbReference type="ARBA" id="ARBA00022679"/>
    </source>
</evidence>
<dbReference type="InterPro" id="IPR010559">
    <property type="entry name" value="Sig_transdc_His_kin_internal"/>
</dbReference>
<dbReference type="CDD" id="cd06225">
    <property type="entry name" value="HAMP"/>
    <property type="match status" value="1"/>
</dbReference>
<comment type="caution">
    <text evidence="11">The sequence shown here is derived from an EMBL/GenBank/DDBJ whole genome shotgun (WGS) entry which is preliminary data.</text>
</comment>
<dbReference type="SUPFAM" id="SSF55874">
    <property type="entry name" value="ATPase domain of HSP90 chaperone/DNA topoisomerase II/histidine kinase"/>
    <property type="match status" value="1"/>
</dbReference>
<keyword evidence="8" id="KW-1133">Transmembrane helix</keyword>
<dbReference type="Pfam" id="PF02518">
    <property type="entry name" value="HATPase_c"/>
    <property type="match status" value="1"/>
</dbReference>
<gene>
    <name evidence="11" type="ORF">GCWU0000282_002970</name>
</gene>
<dbReference type="AlphaFoldDB" id="V2Y2B1"/>
<evidence type="ECO:0000259" key="9">
    <source>
        <dbReference type="PROSITE" id="PS50109"/>
    </source>
</evidence>
<dbReference type="Pfam" id="PF06580">
    <property type="entry name" value="His_kinase"/>
    <property type="match status" value="1"/>
</dbReference>
<comment type="subcellular location">
    <subcellularLocation>
        <location evidence="2">Membrane</location>
    </subcellularLocation>
</comment>
<keyword evidence="8" id="KW-0472">Membrane</keyword>
<dbReference type="OrthoDB" id="9809348at2"/>
<dbReference type="InterPro" id="IPR003660">
    <property type="entry name" value="HAMP_dom"/>
</dbReference>
<evidence type="ECO:0000259" key="10">
    <source>
        <dbReference type="PROSITE" id="PS50885"/>
    </source>
</evidence>
<evidence type="ECO:0000256" key="4">
    <source>
        <dbReference type="ARBA" id="ARBA00022553"/>
    </source>
</evidence>
<evidence type="ECO:0000313" key="11">
    <source>
        <dbReference type="EMBL" id="ESL01851.1"/>
    </source>
</evidence>
<feature type="domain" description="HAMP" evidence="10">
    <location>
        <begin position="311"/>
        <end position="363"/>
    </location>
</feature>
<dbReference type="Gene3D" id="6.10.340.10">
    <property type="match status" value="1"/>
</dbReference>
<keyword evidence="6 11" id="KW-0418">Kinase</keyword>
<evidence type="ECO:0000313" key="12">
    <source>
        <dbReference type="Proteomes" id="UP000018227"/>
    </source>
</evidence>
<dbReference type="EMBL" id="ACIL03000019">
    <property type="protein sequence ID" value="ESL01851.1"/>
    <property type="molecule type" value="Genomic_DNA"/>
</dbReference>
<feature type="transmembrane region" description="Helical" evidence="8">
    <location>
        <begin position="287"/>
        <end position="310"/>
    </location>
</feature>
<dbReference type="InterPro" id="IPR050640">
    <property type="entry name" value="Bact_2-comp_sensor_kinase"/>
</dbReference>
<dbReference type="InterPro" id="IPR003594">
    <property type="entry name" value="HATPase_dom"/>
</dbReference>
<keyword evidence="5" id="KW-0808">Transferase</keyword>
<feature type="domain" description="Histidine kinase" evidence="9">
    <location>
        <begin position="474"/>
        <end position="582"/>
    </location>
</feature>
<dbReference type="GO" id="GO:0000155">
    <property type="term" value="F:phosphorelay sensor kinase activity"/>
    <property type="evidence" value="ECO:0007669"/>
    <property type="project" value="InterPro"/>
</dbReference>
<dbReference type="SMART" id="SM00304">
    <property type="entry name" value="HAMP"/>
    <property type="match status" value="1"/>
</dbReference>
<dbReference type="InterPro" id="IPR005467">
    <property type="entry name" value="His_kinase_dom"/>
</dbReference>
<comment type="catalytic activity">
    <reaction evidence="1">
        <text>ATP + protein L-histidine = ADP + protein N-phospho-L-histidine.</text>
        <dbReference type="EC" id="2.7.13.3"/>
    </reaction>
</comment>
<organism evidence="11 12">
    <name type="scientific">Catonella morbi ATCC 51271</name>
    <dbReference type="NCBI Taxonomy" id="592026"/>
    <lineage>
        <taxon>Bacteria</taxon>
        <taxon>Bacillati</taxon>
        <taxon>Bacillota</taxon>
        <taxon>Clostridia</taxon>
        <taxon>Lachnospirales</taxon>
        <taxon>Lachnospiraceae</taxon>
        <taxon>Catonella</taxon>
    </lineage>
</organism>
<dbReference type="Pfam" id="PF00672">
    <property type="entry name" value="HAMP"/>
    <property type="match status" value="1"/>
</dbReference>
<evidence type="ECO:0000256" key="8">
    <source>
        <dbReference type="SAM" id="Phobius"/>
    </source>
</evidence>
<reference evidence="11 12" key="1">
    <citation type="submission" date="2013-06" db="EMBL/GenBank/DDBJ databases">
        <authorList>
            <person name="Weinstock G."/>
            <person name="Sodergren E."/>
            <person name="Clifton S."/>
            <person name="Fulton L."/>
            <person name="Fulton B."/>
            <person name="Courtney L."/>
            <person name="Fronick C."/>
            <person name="Harrison M."/>
            <person name="Strong C."/>
            <person name="Farmer C."/>
            <person name="Delahaunty K."/>
            <person name="Markovic C."/>
            <person name="Hall O."/>
            <person name="Minx P."/>
            <person name="Tomlinson C."/>
            <person name="Mitreva M."/>
            <person name="Nelson J."/>
            <person name="Hou S."/>
            <person name="Wollam A."/>
            <person name="Pepin K.H."/>
            <person name="Johnson M."/>
            <person name="Bhonagiri V."/>
            <person name="Nash W.E."/>
            <person name="Warren W."/>
            <person name="Chinwalla A."/>
            <person name="Mardis E.R."/>
            <person name="Wilson R.K."/>
        </authorList>
    </citation>
    <scope>NUCLEOTIDE SEQUENCE [LARGE SCALE GENOMIC DNA]</scope>
    <source>
        <strain evidence="11 12">ATCC 51271</strain>
    </source>
</reference>
<keyword evidence="8" id="KW-0812">Transmembrane</keyword>
<name>V2Y2B1_9FIRM</name>
<dbReference type="HOGENOM" id="CLU_020473_6_1_9"/>
<dbReference type="InterPro" id="IPR004358">
    <property type="entry name" value="Sig_transdc_His_kin-like_C"/>
</dbReference>
<dbReference type="InterPro" id="IPR036890">
    <property type="entry name" value="HATPase_C_sf"/>
</dbReference>
<accession>V2Y2B1</accession>
<dbReference type="PANTHER" id="PTHR34220:SF7">
    <property type="entry name" value="SENSOR HISTIDINE KINASE YPDA"/>
    <property type="match status" value="1"/>
</dbReference>
<dbReference type="PANTHER" id="PTHR34220">
    <property type="entry name" value="SENSOR HISTIDINE KINASE YPDA"/>
    <property type="match status" value="1"/>
</dbReference>
<dbReference type="PROSITE" id="PS50885">
    <property type="entry name" value="HAMP"/>
    <property type="match status" value="1"/>
</dbReference>
<dbReference type="Proteomes" id="UP000018227">
    <property type="component" value="Unassembled WGS sequence"/>
</dbReference>
<dbReference type="eggNOG" id="COG2972">
    <property type="taxonomic scope" value="Bacteria"/>
</dbReference>
<dbReference type="SUPFAM" id="SSF158472">
    <property type="entry name" value="HAMP domain-like"/>
    <property type="match status" value="1"/>
</dbReference>
<dbReference type="Gene3D" id="3.30.565.10">
    <property type="entry name" value="Histidine kinase-like ATPase, C-terminal domain"/>
    <property type="match status" value="1"/>
</dbReference>
<dbReference type="SMART" id="SM00387">
    <property type="entry name" value="HATPase_c"/>
    <property type="match status" value="1"/>
</dbReference>
<evidence type="ECO:0000256" key="3">
    <source>
        <dbReference type="ARBA" id="ARBA00012438"/>
    </source>
</evidence>
<dbReference type="GO" id="GO:0016020">
    <property type="term" value="C:membrane"/>
    <property type="evidence" value="ECO:0007669"/>
    <property type="project" value="UniProtKB-SubCell"/>
</dbReference>
<keyword evidence="4" id="KW-0597">Phosphoprotein</keyword>
<dbReference type="STRING" id="592026.GCWU0000282_002970"/>
<evidence type="ECO:0000256" key="1">
    <source>
        <dbReference type="ARBA" id="ARBA00000085"/>
    </source>
</evidence>
<evidence type="ECO:0000256" key="6">
    <source>
        <dbReference type="ARBA" id="ARBA00022777"/>
    </source>
</evidence>
<dbReference type="RefSeq" id="WP_023355812.1">
    <property type="nucleotide sequence ID" value="NZ_KI535370.1"/>
</dbReference>
<keyword evidence="12" id="KW-1185">Reference proteome</keyword>
<dbReference type="EC" id="2.7.13.3" evidence="3"/>